<dbReference type="EMBL" id="WMBB01000012">
    <property type="protein sequence ID" value="MTE16016.1"/>
    <property type="molecule type" value="Genomic_DNA"/>
</dbReference>
<accession>A0A6I3L6D5</accession>
<dbReference type="PANTHER" id="PTHR11113:SF14">
    <property type="entry name" value="N-ACETYLGLUCOSAMINE-6-PHOSPHATE DEACETYLASE"/>
    <property type="match status" value="1"/>
</dbReference>
<dbReference type="PIRSF" id="PIRSF038994">
    <property type="entry name" value="NagA"/>
    <property type="match status" value="1"/>
</dbReference>
<reference evidence="10 11" key="1">
    <citation type="submission" date="2019-11" db="EMBL/GenBank/DDBJ databases">
        <title>Nocardia sp. nov. CT2-14 isolated from soil.</title>
        <authorList>
            <person name="Kanchanasin P."/>
            <person name="Tanasupawat S."/>
            <person name="Yuki M."/>
            <person name="Kudo T."/>
        </authorList>
    </citation>
    <scope>NUCLEOTIDE SEQUENCE [LARGE SCALE GENOMIC DNA]</scope>
    <source>
        <strain evidence="10 11">CT2-14</strain>
    </source>
</reference>
<feature type="active site" description="Proton donor/acceptor" evidence="6">
    <location>
        <position position="279"/>
    </location>
</feature>
<evidence type="ECO:0000256" key="3">
    <source>
        <dbReference type="ARBA" id="ARBA00022801"/>
    </source>
</evidence>
<dbReference type="GO" id="GO:0046872">
    <property type="term" value="F:metal ion binding"/>
    <property type="evidence" value="ECO:0007669"/>
    <property type="project" value="UniProtKB-KW"/>
</dbReference>
<evidence type="ECO:0000256" key="5">
    <source>
        <dbReference type="PIRNR" id="PIRNR038994"/>
    </source>
</evidence>
<dbReference type="Gene3D" id="2.30.40.10">
    <property type="entry name" value="Urease, subunit C, domain 1"/>
    <property type="match status" value="1"/>
</dbReference>
<protein>
    <submittedName>
        <fullName evidence="10">Amidohydrolase family protein</fullName>
    </submittedName>
</protein>
<feature type="domain" description="Amidohydrolase-related" evidence="9">
    <location>
        <begin position="55"/>
        <end position="370"/>
    </location>
</feature>
<feature type="binding site" evidence="8">
    <location>
        <position position="219"/>
    </location>
    <ligand>
        <name>Zn(2+)</name>
        <dbReference type="ChEBI" id="CHEBI:29105"/>
    </ligand>
</feature>
<name>A0A6I3L6D5_9NOCA</name>
<keyword evidence="2 8" id="KW-0479">Metal-binding</keyword>
<dbReference type="InterPro" id="IPR011059">
    <property type="entry name" value="Metal-dep_hydrolase_composite"/>
</dbReference>
<dbReference type="AlphaFoldDB" id="A0A6I3L6D5"/>
<feature type="binding site" evidence="7">
    <location>
        <position position="230"/>
    </location>
    <ligand>
        <name>substrate</name>
    </ligand>
</feature>
<keyword evidence="11" id="KW-1185">Reference proteome</keyword>
<evidence type="ECO:0000313" key="11">
    <source>
        <dbReference type="Proteomes" id="UP000432464"/>
    </source>
</evidence>
<feature type="binding site" evidence="7">
    <location>
        <begin position="312"/>
        <end position="314"/>
    </location>
    <ligand>
        <name>substrate</name>
    </ligand>
</feature>
<feature type="binding site" evidence="8">
    <location>
        <position position="130"/>
    </location>
    <ligand>
        <name>Zn(2+)</name>
        <dbReference type="ChEBI" id="CHEBI:29105"/>
    </ligand>
</feature>
<dbReference type="InterPro" id="IPR006680">
    <property type="entry name" value="Amidohydro-rel"/>
</dbReference>
<evidence type="ECO:0000313" key="10">
    <source>
        <dbReference type="EMBL" id="MTE16016.1"/>
    </source>
</evidence>
<dbReference type="InterPro" id="IPR032466">
    <property type="entry name" value="Metal_Hydrolase"/>
</dbReference>
<dbReference type="SUPFAM" id="SSF51338">
    <property type="entry name" value="Composite domain of metallo-dependent hydrolases"/>
    <property type="match status" value="1"/>
</dbReference>
<proteinExistence type="inferred from homology"/>
<evidence type="ECO:0000256" key="7">
    <source>
        <dbReference type="PIRSR" id="PIRSR038994-2"/>
    </source>
</evidence>
<comment type="cofactor">
    <cofactor evidence="8">
        <name>a divalent metal cation</name>
        <dbReference type="ChEBI" id="CHEBI:60240"/>
    </cofactor>
    <text evidence="8">Binds 1 divalent metal cation per subunit.</text>
</comment>
<feature type="binding site" evidence="7">
    <location>
        <position position="257"/>
    </location>
    <ligand>
        <name>substrate</name>
    </ligand>
</feature>
<feature type="binding site" evidence="7">
    <location>
        <position position="141"/>
    </location>
    <ligand>
        <name>substrate</name>
    </ligand>
</feature>
<comment type="similarity">
    <text evidence="1 5">Belongs to the metallo-dependent hydrolases superfamily. NagA family.</text>
</comment>
<dbReference type="Pfam" id="PF01979">
    <property type="entry name" value="Amidohydro_1"/>
    <property type="match status" value="1"/>
</dbReference>
<evidence type="ECO:0000256" key="2">
    <source>
        <dbReference type="ARBA" id="ARBA00022723"/>
    </source>
</evidence>
<evidence type="ECO:0000256" key="4">
    <source>
        <dbReference type="ARBA" id="ARBA00023277"/>
    </source>
</evidence>
<organism evidence="10 11">
    <name type="scientific">Nocardia aurantiaca</name>
    <dbReference type="NCBI Taxonomy" id="2675850"/>
    <lineage>
        <taxon>Bacteria</taxon>
        <taxon>Bacillati</taxon>
        <taxon>Actinomycetota</taxon>
        <taxon>Actinomycetes</taxon>
        <taxon>Mycobacteriales</taxon>
        <taxon>Nocardiaceae</taxon>
        <taxon>Nocardia</taxon>
    </lineage>
</organism>
<feature type="binding site" evidence="8">
    <location>
        <position position="196"/>
    </location>
    <ligand>
        <name>Zn(2+)</name>
        <dbReference type="ChEBI" id="CHEBI:29105"/>
    </ligand>
</feature>
<dbReference type="GO" id="GO:0008448">
    <property type="term" value="F:N-acetylglucosamine-6-phosphate deacetylase activity"/>
    <property type="evidence" value="ECO:0007669"/>
    <property type="project" value="InterPro"/>
</dbReference>
<dbReference type="Gene3D" id="3.20.20.140">
    <property type="entry name" value="Metal-dependent hydrolases"/>
    <property type="match status" value="1"/>
</dbReference>
<feature type="binding site" evidence="7">
    <location>
        <begin position="222"/>
        <end position="223"/>
    </location>
    <ligand>
        <name>substrate</name>
    </ligand>
</feature>
<dbReference type="RefSeq" id="WP_328290624.1">
    <property type="nucleotide sequence ID" value="NZ_WMBB01000012.1"/>
</dbReference>
<evidence type="ECO:0000259" key="9">
    <source>
        <dbReference type="Pfam" id="PF01979"/>
    </source>
</evidence>
<keyword evidence="4 5" id="KW-0119">Carbohydrate metabolism</keyword>
<keyword evidence="3 5" id="KW-0378">Hydrolase</keyword>
<sequence>MSGRRGLDVRGRVVTRAGVLEDGVVTVRGERVAAVRPATEWATTHRELPPEYSGTIIPGLVDIHTHGGFGHRFDTEDPAEARAAAAFHHRQGSTSVLAAIVTAAPDTMVAQTSVLRTLAADGTIAGIHIEGPFLSRTRCGAHDLRYLTDPDPDLIDRLLRAADGQLRVMTLAPERTGFDTAAKQLADSGVVVAVGHSDSSFACFRAALSPQGCGTLVTHLANGMPPLHHRASGPVAAGLVAAAQRQAFVEVIGDGVHVDSGFGALVFATALDRVALVTDAMQAAGMPDGQYQLGPRPVTVTEGVARVADGSLAGGTATLLHCLRWAVRQCGVPLPDAIAAVTATPADAAGLDEVGDLRPGMYADAVVLDEDLGLRRVLRRGRWLA</sequence>
<evidence type="ECO:0000256" key="1">
    <source>
        <dbReference type="ARBA" id="ARBA00010716"/>
    </source>
</evidence>
<dbReference type="InterPro" id="IPR003764">
    <property type="entry name" value="GlcNAc_6-P_deAcase"/>
</dbReference>
<gene>
    <name evidence="10" type="ORF">GLP40_24990</name>
</gene>
<evidence type="ECO:0000256" key="6">
    <source>
        <dbReference type="PIRSR" id="PIRSR038994-1"/>
    </source>
</evidence>
<dbReference type="SUPFAM" id="SSF51556">
    <property type="entry name" value="Metallo-dependent hydrolases"/>
    <property type="match status" value="1"/>
</dbReference>
<dbReference type="Proteomes" id="UP000432464">
    <property type="component" value="Unassembled WGS sequence"/>
</dbReference>
<dbReference type="PANTHER" id="PTHR11113">
    <property type="entry name" value="N-ACETYLGLUCOSAMINE-6-PHOSPHATE DEACETYLASE"/>
    <property type="match status" value="1"/>
</dbReference>
<comment type="caution">
    <text evidence="10">The sequence shown here is derived from an EMBL/GenBank/DDBJ whole genome shotgun (WGS) entry which is preliminary data.</text>
</comment>
<evidence type="ECO:0000256" key="8">
    <source>
        <dbReference type="PIRSR" id="PIRSR038994-3"/>
    </source>
</evidence>
<dbReference type="GO" id="GO:0006046">
    <property type="term" value="P:N-acetylglucosamine catabolic process"/>
    <property type="evidence" value="ECO:0007669"/>
    <property type="project" value="TreeGrafter"/>
</dbReference>